<dbReference type="EMBL" id="CALNXI010001404">
    <property type="protein sequence ID" value="CAH3167943.1"/>
    <property type="molecule type" value="Genomic_DNA"/>
</dbReference>
<feature type="region of interest" description="Disordered" evidence="1">
    <location>
        <begin position="139"/>
        <end position="162"/>
    </location>
</feature>
<dbReference type="Proteomes" id="UP001159427">
    <property type="component" value="Unassembled WGS sequence"/>
</dbReference>
<feature type="non-terminal residue" evidence="2">
    <location>
        <position position="231"/>
    </location>
</feature>
<feature type="compositionally biased region" description="Basic residues" evidence="1">
    <location>
        <begin position="141"/>
        <end position="158"/>
    </location>
</feature>
<evidence type="ECO:0000256" key="1">
    <source>
        <dbReference type="SAM" id="MobiDB-lite"/>
    </source>
</evidence>
<protein>
    <submittedName>
        <fullName evidence="2">Uncharacterized protein</fullName>
    </submittedName>
</protein>
<accession>A0ABN8QNR0</accession>
<reference evidence="2 3" key="1">
    <citation type="submission" date="2022-05" db="EMBL/GenBank/DDBJ databases">
        <authorList>
            <consortium name="Genoscope - CEA"/>
            <person name="William W."/>
        </authorList>
    </citation>
    <scope>NUCLEOTIDE SEQUENCE [LARGE SCALE GENOMIC DNA]</scope>
</reference>
<organism evidence="2 3">
    <name type="scientific">Porites evermanni</name>
    <dbReference type="NCBI Taxonomy" id="104178"/>
    <lineage>
        <taxon>Eukaryota</taxon>
        <taxon>Metazoa</taxon>
        <taxon>Cnidaria</taxon>
        <taxon>Anthozoa</taxon>
        <taxon>Hexacorallia</taxon>
        <taxon>Scleractinia</taxon>
        <taxon>Fungiina</taxon>
        <taxon>Poritidae</taxon>
        <taxon>Porites</taxon>
    </lineage>
</organism>
<evidence type="ECO:0000313" key="2">
    <source>
        <dbReference type="EMBL" id="CAH3167943.1"/>
    </source>
</evidence>
<proteinExistence type="predicted"/>
<evidence type="ECO:0000313" key="3">
    <source>
        <dbReference type="Proteomes" id="UP001159427"/>
    </source>
</evidence>
<gene>
    <name evidence="2" type="ORF">PEVE_00006318</name>
</gene>
<name>A0ABN8QNR0_9CNID</name>
<sequence length="231" mass="26582">MKQAFIAERDRQYKVTLDIEKLENRYQYLLSDNPACAGRFFREDYKPTPHDDTNIRSCKKEANDIQDNLNAVVTKLEKHDNSLFTDNGKLKTGLSCLHNFNAKQHHSMKSQVGLNVLHLVEDLDRVMTKYKATFPIGAKSKASKSRKKKEQKKKREKKRIAVSESRRTRTCIIFRSLGGELIDDNYETEACGIPQLETVDLETLSLFKSRTDLACLWDLLMPNVLLAKLTT</sequence>
<comment type="caution">
    <text evidence="2">The sequence shown here is derived from an EMBL/GenBank/DDBJ whole genome shotgun (WGS) entry which is preliminary data.</text>
</comment>
<keyword evidence="3" id="KW-1185">Reference proteome</keyword>